<feature type="transmembrane region" description="Helical" evidence="5">
    <location>
        <begin position="100"/>
        <end position="117"/>
    </location>
</feature>
<dbReference type="HOGENOM" id="CLU_651951_0_0_10"/>
<feature type="transmembrane region" description="Helical" evidence="5">
    <location>
        <begin position="68"/>
        <end position="88"/>
    </location>
</feature>
<dbReference type="PANTHER" id="PTHR37422">
    <property type="entry name" value="TEICHURONIC ACID BIOSYNTHESIS PROTEIN TUAE"/>
    <property type="match status" value="1"/>
</dbReference>
<protein>
    <submittedName>
        <fullName evidence="7">O-Antigen ligase</fullName>
    </submittedName>
</protein>
<feature type="transmembrane region" description="Helical" evidence="5">
    <location>
        <begin position="12"/>
        <end position="33"/>
    </location>
</feature>
<keyword evidence="4 5" id="KW-0472">Membrane</keyword>
<evidence type="ECO:0000256" key="2">
    <source>
        <dbReference type="ARBA" id="ARBA00022692"/>
    </source>
</evidence>
<evidence type="ECO:0000313" key="7">
    <source>
        <dbReference type="EMBL" id="AFD08186.1"/>
    </source>
</evidence>
<reference evidence="7" key="1">
    <citation type="submission" date="2012-02" db="EMBL/GenBank/DDBJ databases">
        <title>The complete genome of Solitalea canadensis DSM 3403.</title>
        <authorList>
            <consortium name="US DOE Joint Genome Institute (JGI-PGF)"/>
            <person name="Lucas S."/>
            <person name="Copeland A."/>
            <person name="Lapidus A."/>
            <person name="Glavina del Rio T."/>
            <person name="Dalin E."/>
            <person name="Tice H."/>
            <person name="Bruce D."/>
            <person name="Goodwin L."/>
            <person name="Pitluck S."/>
            <person name="Peters L."/>
            <person name="Ovchinnikova G."/>
            <person name="Lu M."/>
            <person name="Kyrpides N."/>
            <person name="Mavromatis K."/>
            <person name="Ivanova N."/>
            <person name="Brettin T."/>
            <person name="Detter J.C."/>
            <person name="Han C."/>
            <person name="Larimer F."/>
            <person name="Land M."/>
            <person name="Hauser L."/>
            <person name="Markowitz V."/>
            <person name="Cheng J.-F."/>
            <person name="Hugenholtz P."/>
            <person name="Woyke T."/>
            <person name="Wu D."/>
            <person name="Spring S."/>
            <person name="Schroeder M."/>
            <person name="Kopitz M."/>
            <person name="Brambilla E."/>
            <person name="Klenk H.-P."/>
            <person name="Eisen J.A."/>
        </authorList>
    </citation>
    <scope>NUCLEOTIDE SEQUENCE</scope>
    <source>
        <strain evidence="7">DSM 3403</strain>
    </source>
</reference>
<keyword evidence="7" id="KW-0436">Ligase</keyword>
<sequence>MQKSLQESDKSGLLLVLFVVTGIIGSHLLPINIGGINLFFFRLLLILFAPFVFRNFRLLNFRYNTPNFWFIHFCFFWVVYGLVSLLFIKDFMEGFKAWMALVWGVVIFLMFCQLMLMTGKKMPYYFCLGLLLANIISIPVALWELSTLNHLKGSYITNLPDYALDRQIAIAFLENPNGYAYFMVLSQPFLYYLYTIVKGKFLKSVIILTCLITPYLIYFTDARFSIVVFLVNVGLFGWFMLRRRFNLYAVSISAVLLCLVLIFGGWKFLAEGFKEKLEVSEETSSKETFQIRVNHFKNCVYYTIQTGGLGLGPGTYESIGSFNKPYYTYGNESPHNLVIEVIVNYGFYVGLLLVVFIVASLRNTDTETTWGVCILITTIAFMLLSAQNSTYLKTQVTWIFLSVIFYRIPTEKGVNNQLQVL</sequence>
<dbReference type="RefSeq" id="WP_014681411.1">
    <property type="nucleotide sequence ID" value="NC_017770.1"/>
</dbReference>
<evidence type="ECO:0000313" key="8">
    <source>
        <dbReference type="Proteomes" id="UP000007590"/>
    </source>
</evidence>
<dbReference type="KEGG" id="scn:Solca_3173"/>
<dbReference type="STRING" id="929556.Solca_3173"/>
<dbReference type="EMBL" id="CP003349">
    <property type="protein sequence ID" value="AFD08186.1"/>
    <property type="molecule type" value="Genomic_DNA"/>
</dbReference>
<dbReference type="OrthoDB" id="9806320at2"/>
<dbReference type="GO" id="GO:0016874">
    <property type="term" value="F:ligase activity"/>
    <property type="evidence" value="ECO:0007669"/>
    <property type="project" value="UniProtKB-KW"/>
</dbReference>
<evidence type="ECO:0000256" key="1">
    <source>
        <dbReference type="ARBA" id="ARBA00004141"/>
    </source>
</evidence>
<feature type="domain" description="O-antigen ligase-related" evidence="6">
    <location>
        <begin position="209"/>
        <end position="353"/>
    </location>
</feature>
<name>H8KNQ3_SOLCM</name>
<dbReference type="InterPro" id="IPR051533">
    <property type="entry name" value="WaaL-like"/>
</dbReference>
<gene>
    <name evidence="7" type="ordered locus">Solca_3173</name>
</gene>
<feature type="transmembrane region" description="Helical" evidence="5">
    <location>
        <begin position="124"/>
        <end position="143"/>
    </location>
</feature>
<organism evidence="7 8">
    <name type="scientific">Solitalea canadensis (strain ATCC 29591 / DSM 3403 / JCM 21819 / LMG 8368 / NBRC 15130 / NCIMB 12057 / USAM 9D)</name>
    <name type="common">Flexibacter canadensis</name>
    <dbReference type="NCBI Taxonomy" id="929556"/>
    <lineage>
        <taxon>Bacteria</taxon>
        <taxon>Pseudomonadati</taxon>
        <taxon>Bacteroidota</taxon>
        <taxon>Sphingobacteriia</taxon>
        <taxon>Sphingobacteriales</taxon>
        <taxon>Sphingobacteriaceae</taxon>
        <taxon>Solitalea</taxon>
    </lineage>
</organism>
<dbReference type="Proteomes" id="UP000007590">
    <property type="component" value="Chromosome"/>
</dbReference>
<dbReference type="PANTHER" id="PTHR37422:SF13">
    <property type="entry name" value="LIPOPOLYSACCHARIDE BIOSYNTHESIS PROTEIN PA4999-RELATED"/>
    <property type="match status" value="1"/>
</dbReference>
<keyword evidence="3 5" id="KW-1133">Transmembrane helix</keyword>
<keyword evidence="8" id="KW-1185">Reference proteome</keyword>
<accession>H8KNQ3</accession>
<proteinExistence type="predicted"/>
<dbReference type="InterPro" id="IPR007016">
    <property type="entry name" value="O-antigen_ligase-rel_domated"/>
</dbReference>
<evidence type="ECO:0000256" key="3">
    <source>
        <dbReference type="ARBA" id="ARBA00022989"/>
    </source>
</evidence>
<evidence type="ECO:0000256" key="4">
    <source>
        <dbReference type="ARBA" id="ARBA00023136"/>
    </source>
</evidence>
<dbReference type="GO" id="GO:0016020">
    <property type="term" value="C:membrane"/>
    <property type="evidence" value="ECO:0007669"/>
    <property type="project" value="UniProtKB-SubCell"/>
</dbReference>
<feature type="transmembrane region" description="Helical" evidence="5">
    <location>
        <begin position="342"/>
        <end position="361"/>
    </location>
</feature>
<feature type="transmembrane region" description="Helical" evidence="5">
    <location>
        <begin position="368"/>
        <end position="386"/>
    </location>
</feature>
<keyword evidence="2 5" id="KW-0812">Transmembrane</keyword>
<feature type="transmembrane region" description="Helical" evidence="5">
    <location>
        <begin position="201"/>
        <end position="218"/>
    </location>
</feature>
<feature type="transmembrane region" description="Helical" evidence="5">
    <location>
        <begin position="248"/>
        <end position="269"/>
    </location>
</feature>
<feature type="transmembrane region" description="Helical" evidence="5">
    <location>
        <begin position="224"/>
        <end position="241"/>
    </location>
</feature>
<evidence type="ECO:0000259" key="6">
    <source>
        <dbReference type="Pfam" id="PF04932"/>
    </source>
</evidence>
<feature type="transmembrane region" description="Helical" evidence="5">
    <location>
        <begin position="39"/>
        <end position="56"/>
    </location>
</feature>
<dbReference type="AlphaFoldDB" id="H8KNQ3"/>
<comment type="subcellular location">
    <subcellularLocation>
        <location evidence="1">Membrane</location>
        <topology evidence="1">Multi-pass membrane protein</topology>
    </subcellularLocation>
</comment>
<dbReference type="eggNOG" id="COG3307">
    <property type="taxonomic scope" value="Bacteria"/>
</dbReference>
<evidence type="ECO:0000256" key="5">
    <source>
        <dbReference type="SAM" id="Phobius"/>
    </source>
</evidence>
<feature type="transmembrane region" description="Helical" evidence="5">
    <location>
        <begin position="178"/>
        <end position="194"/>
    </location>
</feature>
<dbReference type="Pfam" id="PF04932">
    <property type="entry name" value="Wzy_C"/>
    <property type="match status" value="1"/>
</dbReference>